<name>A0A699XPF7_TANCI</name>
<organism evidence="2">
    <name type="scientific">Tanacetum cinerariifolium</name>
    <name type="common">Dalmatian daisy</name>
    <name type="synonym">Chrysanthemum cinerariifolium</name>
    <dbReference type="NCBI Taxonomy" id="118510"/>
    <lineage>
        <taxon>Eukaryota</taxon>
        <taxon>Viridiplantae</taxon>
        <taxon>Streptophyta</taxon>
        <taxon>Embryophyta</taxon>
        <taxon>Tracheophyta</taxon>
        <taxon>Spermatophyta</taxon>
        <taxon>Magnoliopsida</taxon>
        <taxon>eudicotyledons</taxon>
        <taxon>Gunneridae</taxon>
        <taxon>Pentapetalae</taxon>
        <taxon>asterids</taxon>
        <taxon>campanulids</taxon>
        <taxon>Asterales</taxon>
        <taxon>Asteraceae</taxon>
        <taxon>Asteroideae</taxon>
        <taxon>Anthemideae</taxon>
        <taxon>Anthemidinae</taxon>
        <taxon>Tanacetum</taxon>
    </lineage>
</organism>
<dbReference type="EMBL" id="BKCJ011857255">
    <property type="protein sequence ID" value="GFD58771.1"/>
    <property type="molecule type" value="Genomic_DNA"/>
</dbReference>
<proteinExistence type="predicted"/>
<feature type="compositionally biased region" description="Polar residues" evidence="1">
    <location>
        <begin position="1"/>
        <end position="12"/>
    </location>
</feature>
<feature type="region of interest" description="Disordered" evidence="1">
    <location>
        <begin position="1"/>
        <end position="51"/>
    </location>
</feature>
<feature type="non-terminal residue" evidence="2">
    <location>
        <position position="1"/>
    </location>
</feature>
<evidence type="ECO:0000256" key="1">
    <source>
        <dbReference type="SAM" id="MobiDB-lite"/>
    </source>
</evidence>
<dbReference type="AlphaFoldDB" id="A0A699XPF7"/>
<sequence>TPVTRFSQQQSTERADSPSHQLQLEAQQHQQHPQPAYPSYENDAYDMPLDPALMQGVQHLADLPPSPFLAAQSGNADAQLDGHD</sequence>
<reference evidence="2" key="1">
    <citation type="journal article" date="2019" name="Sci. Rep.">
        <title>Draft genome of Tanacetum cinerariifolium, the natural source of mosquito coil.</title>
        <authorList>
            <person name="Yamashiro T."/>
            <person name="Shiraishi A."/>
            <person name="Satake H."/>
            <person name="Nakayama K."/>
        </authorList>
    </citation>
    <scope>NUCLEOTIDE SEQUENCE</scope>
</reference>
<feature type="compositionally biased region" description="Low complexity" evidence="1">
    <location>
        <begin position="21"/>
        <end position="34"/>
    </location>
</feature>
<feature type="non-terminal residue" evidence="2">
    <location>
        <position position="84"/>
    </location>
</feature>
<feature type="region of interest" description="Disordered" evidence="1">
    <location>
        <begin position="63"/>
        <end position="84"/>
    </location>
</feature>
<gene>
    <name evidence="2" type="ORF">Tci_930740</name>
</gene>
<evidence type="ECO:0000313" key="2">
    <source>
        <dbReference type="EMBL" id="GFD58771.1"/>
    </source>
</evidence>
<comment type="caution">
    <text evidence="2">The sequence shown here is derived from an EMBL/GenBank/DDBJ whole genome shotgun (WGS) entry which is preliminary data.</text>
</comment>
<accession>A0A699XPF7</accession>
<protein>
    <submittedName>
        <fullName evidence="2">Uncharacterized protein</fullName>
    </submittedName>
</protein>